<keyword evidence="3" id="KW-0648">Protein biosynthesis</keyword>
<evidence type="ECO:0000256" key="2">
    <source>
        <dbReference type="ARBA" id="ARBA00022481"/>
    </source>
</evidence>
<dbReference type="InterPro" id="IPR050057">
    <property type="entry name" value="Prokaryotic/Mito_RF"/>
</dbReference>
<protein>
    <submittedName>
        <fullName evidence="6">Peptide chain release factor 1</fullName>
    </submittedName>
</protein>
<evidence type="ECO:0000256" key="1">
    <source>
        <dbReference type="ARBA" id="ARBA00010835"/>
    </source>
</evidence>
<gene>
    <name evidence="6" type="primary">prfA_2</name>
    <name evidence="6" type="ORF">NCTC12218_00769</name>
</gene>
<dbReference type="Proteomes" id="UP000264146">
    <property type="component" value="Chromosome"/>
</dbReference>
<reference evidence="6" key="1">
    <citation type="submission" date="2018-06" db="EMBL/GenBank/DDBJ databases">
        <authorList>
            <consortium name="Pathogen Informatics"/>
            <person name="Doyle S."/>
        </authorList>
    </citation>
    <scope>NUCLEOTIDE SEQUENCE [LARGE SCALE GENOMIC DNA]</scope>
    <source>
        <strain evidence="6">NCTC12218</strain>
    </source>
</reference>
<comment type="similarity">
    <text evidence="1">Belongs to the prokaryotic/mitochondrial release factor family.</text>
</comment>
<accession>A0A7Z7QNV3</accession>
<name>A0A7Z7QNV3_STASC</name>
<dbReference type="GO" id="GO:0003747">
    <property type="term" value="F:translation release factor activity"/>
    <property type="evidence" value="ECO:0007669"/>
    <property type="project" value="InterPro"/>
</dbReference>
<evidence type="ECO:0000313" key="7">
    <source>
        <dbReference type="Proteomes" id="UP000264146"/>
    </source>
</evidence>
<evidence type="ECO:0000259" key="4">
    <source>
        <dbReference type="Pfam" id="PF00472"/>
    </source>
</evidence>
<dbReference type="Gene3D" id="3.30.70.1660">
    <property type="match status" value="1"/>
</dbReference>
<keyword evidence="2" id="KW-0488">Methylation</keyword>
<evidence type="ECO:0000313" key="5">
    <source>
        <dbReference type="EMBL" id="CAD7359169.1"/>
    </source>
</evidence>
<dbReference type="InterPro" id="IPR000352">
    <property type="entry name" value="Pep_chain_release_fac_I"/>
</dbReference>
<dbReference type="SUPFAM" id="SSF75620">
    <property type="entry name" value="Release factor"/>
    <property type="match status" value="1"/>
</dbReference>
<dbReference type="FunFam" id="3.30.70.1660:FF:000004">
    <property type="entry name" value="Peptide chain release factor 1"/>
    <property type="match status" value="1"/>
</dbReference>
<evidence type="ECO:0000256" key="3">
    <source>
        <dbReference type="ARBA" id="ARBA00022917"/>
    </source>
</evidence>
<dbReference type="EMBL" id="LR962863">
    <property type="protein sequence ID" value="CAD7359169.1"/>
    <property type="molecule type" value="Genomic_DNA"/>
</dbReference>
<feature type="domain" description="Prokaryotic-type class I peptide chain release factors" evidence="4">
    <location>
        <begin position="1"/>
        <end position="51"/>
    </location>
</feature>
<dbReference type="InterPro" id="IPR045853">
    <property type="entry name" value="Pep_chain_release_fac_I_sf"/>
</dbReference>
<sequence length="91" mass="10581">MKVLKARLYDMKVQEEQQKYAAQRKSAVGTGDRSERIRTYNYPQSRVTDHRIGLTLQKLDQIMEGKLDEVVDALTMHEQTEKLKELNSGEL</sequence>
<dbReference type="PANTHER" id="PTHR43804:SF7">
    <property type="entry name" value="LD18447P"/>
    <property type="match status" value="1"/>
</dbReference>
<organism evidence="6">
    <name type="scientific">Staphylococcus schleiferi</name>
    <dbReference type="NCBI Taxonomy" id="1295"/>
    <lineage>
        <taxon>Bacteria</taxon>
        <taxon>Bacillati</taxon>
        <taxon>Bacillota</taxon>
        <taxon>Bacilli</taxon>
        <taxon>Bacillales</taxon>
        <taxon>Staphylococcaceae</taxon>
        <taxon>Staphylococcus</taxon>
    </lineage>
</organism>
<dbReference type="EMBL" id="UHEF01000001">
    <property type="protein sequence ID" value="SUM87772.1"/>
    <property type="molecule type" value="Genomic_DNA"/>
</dbReference>
<dbReference type="Pfam" id="PF00472">
    <property type="entry name" value="RF-1"/>
    <property type="match status" value="1"/>
</dbReference>
<evidence type="ECO:0000313" key="6">
    <source>
        <dbReference type="EMBL" id="SUM87772.1"/>
    </source>
</evidence>
<reference evidence="5 7" key="2">
    <citation type="submission" date="2020-11" db="EMBL/GenBank/DDBJ databases">
        <authorList>
            <consortium name="Pathogen Informatics"/>
        </authorList>
    </citation>
    <scope>NUCLEOTIDE SEQUENCE [LARGE SCALE GENOMIC DNA]</scope>
    <source>
        <strain evidence="5 7">NCTC12218</strain>
    </source>
</reference>
<proteinExistence type="inferred from homology"/>
<dbReference type="PANTHER" id="PTHR43804">
    <property type="entry name" value="LD18447P"/>
    <property type="match status" value="1"/>
</dbReference>
<dbReference type="AlphaFoldDB" id="A0A7Z7QNV3"/>